<dbReference type="Pfam" id="PF20769">
    <property type="entry name" value="YPEB_N"/>
    <property type="match status" value="1"/>
</dbReference>
<comment type="caution">
    <text evidence="4">The sequence shown here is derived from an EMBL/GenBank/DDBJ whole genome shotgun (WGS) entry which is preliminary data.</text>
</comment>
<evidence type="ECO:0000259" key="3">
    <source>
        <dbReference type="Pfam" id="PF20769"/>
    </source>
</evidence>
<name>A0A940SLS7_9BACI</name>
<protein>
    <submittedName>
        <fullName evidence="4">Germination protein YpeB</fullName>
    </submittedName>
</protein>
<feature type="domain" description="Sporulation protein YpeB N-terminal" evidence="3">
    <location>
        <begin position="28"/>
        <end position="162"/>
    </location>
</feature>
<dbReference type="GO" id="GO:0009847">
    <property type="term" value="P:spore germination"/>
    <property type="evidence" value="ECO:0007669"/>
    <property type="project" value="InterPro"/>
</dbReference>
<dbReference type="InterPro" id="IPR048402">
    <property type="entry name" value="YpeB_N"/>
</dbReference>
<dbReference type="NCBIfam" id="TIGR02889">
    <property type="entry name" value="spore_YpeB"/>
    <property type="match status" value="1"/>
</dbReference>
<sequence>MKSSIIIGGLVVALLGSTYWGYTEYAKKKNVMIQAENNYQRAYNNLTYNVDLLHDKLGTTLAMNSSTSLSPALADVWRLSTESQSDIGQLPLRLLPFNKTQEFLTDVGNFSYRTAVRDLEKQPLTDQEYSYLQTIYNKSEGIQNDLRTVQYRIMQNNLSWLDVDQVLSSKNTPQDNVIIDGMKAVEMSNKAYTKENFGPTTTSLQKDAKGLKYIHGKKISANEAKSIATSFLGLDKTAKINVQKSLKGAEVPFYILTIQNPKLNSETYMNITETGGNPVLFITSRPMQKQKISLDEAVSKAKRFLQDKNFKNMELIESSQYDTMGVLTFVPNINNVRIYPDSIQLKVALDDGSILGYNAKNYLVSHHKRTIHPPSLTLEEARKKMSKKVTIQEERLAIISNDFNKEVLCYEFVGTLGNDTYDIFVNANNGTEEKVKKLQNIEQMYE</sequence>
<evidence type="ECO:0000259" key="2">
    <source>
        <dbReference type="Pfam" id="PF14620"/>
    </source>
</evidence>
<feature type="domain" description="Sporulation protein YpeB PepSY1 and PepSY2" evidence="2">
    <location>
        <begin position="181"/>
        <end position="371"/>
    </location>
</feature>
<dbReference type="RefSeq" id="WP_209406956.1">
    <property type="nucleotide sequence ID" value="NZ_JAGIYQ010000012.1"/>
</dbReference>
<reference evidence="4" key="1">
    <citation type="submission" date="2021-04" db="EMBL/GenBank/DDBJ databases">
        <title>Genome seq and assembly of Bacillus sp.</title>
        <authorList>
            <person name="Chhetri G."/>
        </authorList>
    </citation>
    <scope>NUCLEOTIDE SEQUENCE</scope>
    <source>
        <strain evidence="4">RG28</strain>
    </source>
</reference>
<dbReference type="Pfam" id="PF03413">
    <property type="entry name" value="PepSY"/>
    <property type="match status" value="1"/>
</dbReference>
<dbReference type="InterPro" id="IPR014239">
    <property type="entry name" value="YpeB_PepSY1-2"/>
</dbReference>
<dbReference type="InterPro" id="IPR025711">
    <property type="entry name" value="PepSY"/>
</dbReference>
<gene>
    <name evidence="4" type="primary">ypeB</name>
    <name evidence="4" type="ORF">J5Y03_15760</name>
</gene>
<evidence type="ECO:0000313" key="4">
    <source>
        <dbReference type="EMBL" id="MBP0726618.1"/>
    </source>
</evidence>
<dbReference type="AlphaFoldDB" id="A0A940SLS7"/>
<keyword evidence="5" id="KW-1185">Reference proteome</keyword>
<dbReference type="Pfam" id="PF14620">
    <property type="entry name" value="YPEB_PepSY1-2"/>
    <property type="match status" value="1"/>
</dbReference>
<organism evidence="4 5">
    <name type="scientific">Gottfriedia endophytica</name>
    <dbReference type="NCBI Taxonomy" id="2820819"/>
    <lineage>
        <taxon>Bacteria</taxon>
        <taxon>Bacillati</taxon>
        <taxon>Bacillota</taxon>
        <taxon>Bacilli</taxon>
        <taxon>Bacillales</taxon>
        <taxon>Bacillaceae</taxon>
        <taxon>Gottfriedia</taxon>
    </lineage>
</organism>
<accession>A0A940SLS7</accession>
<dbReference type="Proteomes" id="UP000682134">
    <property type="component" value="Unassembled WGS sequence"/>
</dbReference>
<proteinExistence type="predicted"/>
<evidence type="ECO:0000259" key="1">
    <source>
        <dbReference type="Pfam" id="PF03413"/>
    </source>
</evidence>
<feature type="domain" description="PepSY" evidence="1">
    <location>
        <begin position="376"/>
        <end position="435"/>
    </location>
</feature>
<evidence type="ECO:0000313" key="5">
    <source>
        <dbReference type="Proteomes" id="UP000682134"/>
    </source>
</evidence>
<dbReference type="EMBL" id="JAGIYQ010000012">
    <property type="protein sequence ID" value="MBP0726618.1"/>
    <property type="molecule type" value="Genomic_DNA"/>
</dbReference>